<dbReference type="InterPro" id="IPR000281">
    <property type="entry name" value="HTH_RpiR"/>
</dbReference>
<evidence type="ECO:0000256" key="2">
    <source>
        <dbReference type="ARBA" id="ARBA00023125"/>
    </source>
</evidence>
<keyword evidence="3" id="KW-0804">Transcription</keyword>
<dbReference type="InterPro" id="IPR047640">
    <property type="entry name" value="RpiR-like"/>
</dbReference>
<name>A0A378MN36_LISGR</name>
<dbReference type="InterPro" id="IPR046348">
    <property type="entry name" value="SIS_dom_sf"/>
</dbReference>
<protein>
    <submittedName>
        <fullName evidence="6">Uncharacterized HTH-type transcriptional regulator ybbH</fullName>
    </submittedName>
</protein>
<evidence type="ECO:0000256" key="3">
    <source>
        <dbReference type="ARBA" id="ARBA00023163"/>
    </source>
</evidence>
<gene>
    <name evidence="6" type="primary">ybbH_4</name>
    <name evidence="6" type="ORF">NCTC10815_02520</name>
</gene>
<dbReference type="GO" id="GO:1901135">
    <property type="term" value="P:carbohydrate derivative metabolic process"/>
    <property type="evidence" value="ECO:0007669"/>
    <property type="project" value="InterPro"/>
</dbReference>
<dbReference type="PANTHER" id="PTHR30514">
    <property type="entry name" value="GLUCOKINASE"/>
    <property type="match status" value="1"/>
</dbReference>
<dbReference type="CDD" id="cd05013">
    <property type="entry name" value="SIS_RpiR"/>
    <property type="match status" value="1"/>
</dbReference>
<proteinExistence type="predicted"/>
<dbReference type="RefSeq" id="WP_115346207.1">
    <property type="nucleotide sequence ID" value="NZ_UGPG01000001.1"/>
</dbReference>
<accession>A0A378MN36</accession>
<dbReference type="SUPFAM" id="SSF46689">
    <property type="entry name" value="Homeodomain-like"/>
    <property type="match status" value="1"/>
</dbReference>
<dbReference type="GO" id="GO:0003700">
    <property type="term" value="F:DNA-binding transcription factor activity"/>
    <property type="evidence" value="ECO:0007669"/>
    <property type="project" value="InterPro"/>
</dbReference>
<dbReference type="AlphaFoldDB" id="A0A378MN36"/>
<dbReference type="InterPro" id="IPR035472">
    <property type="entry name" value="RpiR-like_SIS"/>
</dbReference>
<dbReference type="GO" id="GO:0097367">
    <property type="term" value="F:carbohydrate derivative binding"/>
    <property type="evidence" value="ECO:0007669"/>
    <property type="project" value="InterPro"/>
</dbReference>
<feature type="domain" description="HTH rpiR-type" evidence="4">
    <location>
        <begin position="1"/>
        <end position="73"/>
    </location>
</feature>
<evidence type="ECO:0000313" key="7">
    <source>
        <dbReference type="Proteomes" id="UP000254879"/>
    </source>
</evidence>
<dbReference type="Pfam" id="PF01380">
    <property type="entry name" value="SIS"/>
    <property type="match status" value="1"/>
</dbReference>
<dbReference type="Proteomes" id="UP000254879">
    <property type="component" value="Unassembled WGS sequence"/>
</dbReference>
<evidence type="ECO:0000259" key="4">
    <source>
        <dbReference type="PROSITE" id="PS51071"/>
    </source>
</evidence>
<dbReference type="InterPro" id="IPR009057">
    <property type="entry name" value="Homeodomain-like_sf"/>
</dbReference>
<dbReference type="Gene3D" id="1.10.10.10">
    <property type="entry name" value="Winged helix-like DNA-binding domain superfamily/Winged helix DNA-binding domain"/>
    <property type="match status" value="1"/>
</dbReference>
<feature type="domain" description="SIS" evidence="5">
    <location>
        <begin position="106"/>
        <end position="245"/>
    </location>
</feature>
<organism evidence="6 7">
    <name type="scientific">Listeria grayi</name>
    <name type="common">Listeria murrayi</name>
    <dbReference type="NCBI Taxonomy" id="1641"/>
    <lineage>
        <taxon>Bacteria</taxon>
        <taxon>Bacillati</taxon>
        <taxon>Bacillota</taxon>
        <taxon>Bacilli</taxon>
        <taxon>Bacillales</taxon>
        <taxon>Listeriaceae</taxon>
        <taxon>Listeria</taxon>
    </lineage>
</organism>
<dbReference type="PANTHER" id="PTHR30514:SF1">
    <property type="entry name" value="HTH-TYPE TRANSCRIPTIONAL REGULATOR HEXR-RELATED"/>
    <property type="match status" value="1"/>
</dbReference>
<dbReference type="SUPFAM" id="SSF53697">
    <property type="entry name" value="SIS domain"/>
    <property type="match status" value="1"/>
</dbReference>
<sequence length="251" mass="28213">MLFLNYNPELSNIDVEIYKYVTSHLEKVVLMRIRDLAKATHCSTASILRFCKKFDCAGFSEFKIKLRIYLEEMEEIPKTHTVDESAFMNFIQRSSESFYQERIDAAADLLADKDLVVFIGSGSSNIIAEYGALYFSSIFSMAFSIEDPENHPVSFFNKGLAEKTCVIALSVGGKTKSITNYLNHFIESNSSIISITNSANSTIARLSDINIPYYISTESIGDSDITSQMPALYTVEYLAKEVRKKKAESAK</sequence>
<dbReference type="InterPro" id="IPR036388">
    <property type="entry name" value="WH-like_DNA-bd_sf"/>
</dbReference>
<dbReference type="PROSITE" id="PS51071">
    <property type="entry name" value="HTH_RPIR"/>
    <property type="match status" value="1"/>
</dbReference>
<dbReference type="Gene3D" id="3.40.50.10490">
    <property type="entry name" value="Glucose-6-phosphate isomerase like protein, domain 1"/>
    <property type="match status" value="1"/>
</dbReference>
<evidence type="ECO:0000313" key="6">
    <source>
        <dbReference type="EMBL" id="STY45145.1"/>
    </source>
</evidence>
<evidence type="ECO:0000259" key="5">
    <source>
        <dbReference type="PROSITE" id="PS51464"/>
    </source>
</evidence>
<dbReference type="PROSITE" id="PS51464">
    <property type="entry name" value="SIS"/>
    <property type="match status" value="1"/>
</dbReference>
<evidence type="ECO:0000256" key="1">
    <source>
        <dbReference type="ARBA" id="ARBA00023015"/>
    </source>
</evidence>
<dbReference type="InterPro" id="IPR001347">
    <property type="entry name" value="SIS_dom"/>
</dbReference>
<dbReference type="GO" id="GO:0003677">
    <property type="term" value="F:DNA binding"/>
    <property type="evidence" value="ECO:0007669"/>
    <property type="project" value="UniProtKB-KW"/>
</dbReference>
<dbReference type="EMBL" id="UGPG01000001">
    <property type="protein sequence ID" value="STY45145.1"/>
    <property type="molecule type" value="Genomic_DNA"/>
</dbReference>
<keyword evidence="1" id="KW-0805">Transcription regulation</keyword>
<reference evidence="6 7" key="1">
    <citation type="submission" date="2018-06" db="EMBL/GenBank/DDBJ databases">
        <authorList>
            <consortium name="Pathogen Informatics"/>
            <person name="Doyle S."/>
        </authorList>
    </citation>
    <scope>NUCLEOTIDE SEQUENCE [LARGE SCALE GENOMIC DNA]</scope>
    <source>
        <strain evidence="7">NCTC 10815</strain>
    </source>
</reference>
<dbReference type="Pfam" id="PF01418">
    <property type="entry name" value="HTH_6"/>
    <property type="match status" value="1"/>
</dbReference>
<keyword evidence="2" id="KW-0238">DNA-binding</keyword>